<dbReference type="GO" id="GO:0043015">
    <property type="term" value="F:gamma-tubulin binding"/>
    <property type="evidence" value="ECO:0007669"/>
    <property type="project" value="InterPro"/>
</dbReference>
<evidence type="ECO:0000256" key="6">
    <source>
        <dbReference type="ARBA" id="ARBA00093403"/>
    </source>
</evidence>
<comment type="subunit">
    <text evidence="7">Component of the gamma-tubulin ring complex (gTuRC) consisting of TUBGCP2, TUBGCP3, TUBGCP4, TUBGCP5 and TUBGCP6 and gamma-tubulin TUBG1 or TUBG2. TUBGCP2, TUBGCP3, TUBGCP4, TUBGCP5 and TUBGCP6 assemble in a 5:5:2:1:1 stoichiometry; each is associated with a gamma-tubulin, thereby arranging 14 gamma-tubulins in a helical manner. Gamma-tubulin at the first position is blocked by TUBGCP3 at the last position, allowing 13 protafilaments to grow into a microtubule. The gTuRC (via TUBGCP3 and TUBGCP6) interacts with ACTB and MZT1; the interactions form a luminal bridge that stabilizes the initial structure during complex assembly. The gTuRC (via TUBGCP2) interacts with MZT2A/MZT2B and CDK5RAP2 (via CM1 motif); the interactions play a role in gTuRC activation. Interacts with ATF5; the ATF5:PCNT:polyglutamylated tubulin (PGT) tripartite unites the mother centriole and the pericentriolar material (PCM) in the centrosome.</text>
</comment>
<evidence type="ECO:0000313" key="11">
    <source>
        <dbReference type="EMBL" id="KAG8222679.1"/>
    </source>
</evidence>
<keyword evidence="3 8" id="KW-0963">Cytoplasm</keyword>
<dbReference type="GO" id="GO:0000278">
    <property type="term" value="P:mitotic cell cycle"/>
    <property type="evidence" value="ECO:0007669"/>
    <property type="project" value="TreeGrafter"/>
</dbReference>
<dbReference type="GO" id="GO:0031122">
    <property type="term" value="P:cytoplasmic microtubule organization"/>
    <property type="evidence" value="ECO:0007669"/>
    <property type="project" value="TreeGrafter"/>
</dbReference>
<reference evidence="11" key="1">
    <citation type="submission" date="2013-04" db="EMBL/GenBank/DDBJ databases">
        <authorList>
            <person name="Qu J."/>
            <person name="Murali S.C."/>
            <person name="Bandaranaike D."/>
            <person name="Bellair M."/>
            <person name="Blankenburg K."/>
            <person name="Chao H."/>
            <person name="Dinh H."/>
            <person name="Doddapaneni H."/>
            <person name="Downs B."/>
            <person name="Dugan-Rocha S."/>
            <person name="Elkadiri S."/>
            <person name="Gnanaolivu R.D."/>
            <person name="Hernandez B."/>
            <person name="Javaid M."/>
            <person name="Jayaseelan J.C."/>
            <person name="Lee S."/>
            <person name="Li M."/>
            <person name="Ming W."/>
            <person name="Munidasa M."/>
            <person name="Muniz J."/>
            <person name="Nguyen L."/>
            <person name="Ongeri F."/>
            <person name="Osuji N."/>
            <person name="Pu L.-L."/>
            <person name="Puazo M."/>
            <person name="Qu C."/>
            <person name="Quiroz J."/>
            <person name="Raj R."/>
            <person name="Weissenberger G."/>
            <person name="Xin Y."/>
            <person name="Zou X."/>
            <person name="Han Y."/>
            <person name="Richards S."/>
            <person name="Worley K."/>
            <person name="Muzny D."/>
            <person name="Gibbs R."/>
        </authorList>
    </citation>
    <scope>NUCLEOTIDE SEQUENCE</scope>
    <source>
        <strain evidence="11">Sampled in the wild</strain>
    </source>
</reference>
<dbReference type="InterPro" id="IPR007259">
    <property type="entry name" value="GCP"/>
</dbReference>
<evidence type="ECO:0000256" key="3">
    <source>
        <dbReference type="ARBA" id="ARBA00022490"/>
    </source>
</evidence>
<keyword evidence="12" id="KW-1185">Reference proteome</keyword>
<dbReference type="InterPro" id="IPR040457">
    <property type="entry name" value="GCP_C"/>
</dbReference>
<dbReference type="FunFam" id="1.20.120.1900:FF:000002">
    <property type="entry name" value="Gamma-tubulin complex component"/>
    <property type="match status" value="1"/>
</dbReference>
<evidence type="ECO:0000256" key="7">
    <source>
        <dbReference type="ARBA" id="ARBA00093572"/>
    </source>
</evidence>
<dbReference type="PANTHER" id="PTHR19302:SF13">
    <property type="entry name" value="GAMMA-TUBULIN COMPLEX COMPONENT 2"/>
    <property type="match status" value="1"/>
</dbReference>
<dbReference type="OrthoDB" id="2192946at2759"/>
<comment type="function">
    <text evidence="6">Component of the gamma-tubulin ring complex (gTuRC) which mediates microtubule nucleation. The gTuRC regulates the minus-end nucleation of alpha-beta tubulin heterodimers that grow into microtubule protafilaments, a critical step in centrosome duplication and spindle formation. Plays a role in neuronal migration.</text>
</comment>
<keyword evidence="5 8" id="KW-0206">Cytoskeleton</keyword>
<feature type="domain" description="Gamma tubulin complex component protein N-terminal" evidence="10">
    <location>
        <begin position="214"/>
        <end position="501"/>
    </location>
</feature>
<evidence type="ECO:0000256" key="8">
    <source>
        <dbReference type="RuleBase" id="RU363050"/>
    </source>
</evidence>
<organism evidence="11 12">
    <name type="scientific">Ladona fulva</name>
    <name type="common">Scarce chaser dragonfly</name>
    <name type="synonym">Libellula fulva</name>
    <dbReference type="NCBI Taxonomy" id="123851"/>
    <lineage>
        <taxon>Eukaryota</taxon>
        <taxon>Metazoa</taxon>
        <taxon>Ecdysozoa</taxon>
        <taxon>Arthropoda</taxon>
        <taxon>Hexapoda</taxon>
        <taxon>Insecta</taxon>
        <taxon>Pterygota</taxon>
        <taxon>Palaeoptera</taxon>
        <taxon>Odonata</taxon>
        <taxon>Epiprocta</taxon>
        <taxon>Anisoptera</taxon>
        <taxon>Libelluloidea</taxon>
        <taxon>Libellulidae</taxon>
        <taxon>Ladona</taxon>
    </lineage>
</organism>
<comment type="subcellular location">
    <subcellularLocation>
        <location evidence="1">Cytoplasm</location>
        <location evidence="1">Cytoskeleton</location>
        <location evidence="1">Microtubule organizing center</location>
        <location evidence="1">Centrosome</location>
    </subcellularLocation>
</comment>
<comment type="caution">
    <text evidence="11">The sequence shown here is derived from an EMBL/GenBank/DDBJ whole genome shotgun (WGS) entry which is preliminary data.</text>
</comment>
<dbReference type="GO" id="GO:0007020">
    <property type="term" value="P:microtubule nucleation"/>
    <property type="evidence" value="ECO:0007669"/>
    <property type="project" value="InterPro"/>
</dbReference>
<sequence length="773" mass="88727">MIIAYVIMGDFKVHHLVKELVEFLGSSSSPEKCMDIIQRNSAPFTSSHTASQTAVRNISQHSPNPAAFLSKYEELKSKNLDSLGPFVNLLSRISDDKRLKTYLERHAVNVTASEASSESTSATSLHIDDKSLSKTTEDHAHIRSRLKKKVTSTDGKKLGPFEKSINLSSRTKLPKVPNWWAERPFMTMDFVQDLSANLTPLAGIPPSSQENYLLEDLLYCLSGITGNHIIPQAIIDPHGHVTFSISEGIDLPLKELVNRVLPLASHYSMVARFVEVKSSFEYGVVNHALAAAMQGLLKDYLVFVAQLETEHRKGLLTLHKLWFYIQPTLRTMEILSVIADTINKADARGGKVLSYLHEQTTSAMGEQSGQELCLYLTQAACVPYMEILEKWVYKGVINDPYEEFLVEDNEIIEMEELPQNYSDDYWEKRYTIRRERIPSFLEKVADVILRTGKYLNVIRKAVKSPQAEEIVYTIKQRQYVEAIERAYLFASKTLLDLLMEENHLMKRLRSVKHYFLLDQGDFIVQFMDLCEEELQKKIDEIVPTRLESLLELALRTSAANNDPFKDDMCAELLPYDLMFQIFKILTIETRDEEEYRVQSQNFDLTGLESFSFGYNVKWPVSLVLNQKAIACYQMIFRHLFYCKHVERLLCSVWLSNKVAKSFPLMASQTYGPAFALQQRMLNCVQNLEYYMMFEVIEPSWHEFLENMEKVNNVDEVLLCHSNFLDICLNNCMLTNPSLLPTVHKLLGVCVKFADFIKHMRTYFVDAELTSMLG</sequence>
<dbReference type="Proteomes" id="UP000792457">
    <property type="component" value="Unassembled WGS sequence"/>
</dbReference>
<reference evidence="11" key="2">
    <citation type="submission" date="2017-10" db="EMBL/GenBank/DDBJ databases">
        <title>Ladona fulva Genome sequencing and assembly.</title>
        <authorList>
            <person name="Murali S."/>
            <person name="Richards S."/>
            <person name="Bandaranaike D."/>
            <person name="Bellair M."/>
            <person name="Blankenburg K."/>
            <person name="Chao H."/>
            <person name="Dinh H."/>
            <person name="Doddapaneni H."/>
            <person name="Dugan-Rocha S."/>
            <person name="Elkadiri S."/>
            <person name="Gnanaolivu R."/>
            <person name="Hernandez B."/>
            <person name="Skinner E."/>
            <person name="Javaid M."/>
            <person name="Lee S."/>
            <person name="Li M."/>
            <person name="Ming W."/>
            <person name="Munidasa M."/>
            <person name="Muniz J."/>
            <person name="Nguyen L."/>
            <person name="Hughes D."/>
            <person name="Osuji N."/>
            <person name="Pu L.-L."/>
            <person name="Puazo M."/>
            <person name="Qu C."/>
            <person name="Quiroz J."/>
            <person name="Raj R."/>
            <person name="Weissenberger G."/>
            <person name="Xin Y."/>
            <person name="Zou X."/>
            <person name="Han Y."/>
            <person name="Worley K."/>
            <person name="Muzny D."/>
            <person name="Gibbs R."/>
        </authorList>
    </citation>
    <scope>NUCLEOTIDE SEQUENCE</scope>
    <source>
        <strain evidence="11">Sampled in the wild</strain>
    </source>
</reference>
<evidence type="ECO:0000259" key="10">
    <source>
        <dbReference type="Pfam" id="PF17681"/>
    </source>
</evidence>
<accession>A0A8K0NWU2</accession>
<proteinExistence type="inferred from homology"/>
<keyword evidence="4 8" id="KW-0493">Microtubule</keyword>
<comment type="similarity">
    <text evidence="2 8">Belongs to the TUBGCP family.</text>
</comment>
<feature type="non-terminal residue" evidence="11">
    <location>
        <position position="1"/>
    </location>
</feature>
<dbReference type="GO" id="GO:0051225">
    <property type="term" value="P:spindle assembly"/>
    <property type="evidence" value="ECO:0007669"/>
    <property type="project" value="TreeGrafter"/>
</dbReference>
<dbReference type="GO" id="GO:0000922">
    <property type="term" value="C:spindle pole"/>
    <property type="evidence" value="ECO:0007669"/>
    <property type="project" value="InterPro"/>
</dbReference>
<dbReference type="EMBL" id="KZ308141">
    <property type="protein sequence ID" value="KAG8222679.1"/>
    <property type="molecule type" value="Genomic_DNA"/>
</dbReference>
<evidence type="ECO:0000256" key="4">
    <source>
        <dbReference type="ARBA" id="ARBA00022701"/>
    </source>
</evidence>
<name>A0A8K0NWU2_LADFU</name>
<evidence type="ECO:0000256" key="5">
    <source>
        <dbReference type="ARBA" id="ARBA00023212"/>
    </source>
</evidence>
<evidence type="ECO:0000256" key="1">
    <source>
        <dbReference type="ARBA" id="ARBA00004300"/>
    </source>
</evidence>
<dbReference type="Gene3D" id="1.20.120.1900">
    <property type="entry name" value="Gamma-tubulin complex, C-terminal domain"/>
    <property type="match status" value="1"/>
</dbReference>
<dbReference type="PANTHER" id="PTHR19302">
    <property type="entry name" value="GAMMA TUBULIN COMPLEX PROTEIN"/>
    <property type="match status" value="1"/>
</dbReference>
<dbReference type="GO" id="GO:0005874">
    <property type="term" value="C:microtubule"/>
    <property type="evidence" value="ECO:0007669"/>
    <property type="project" value="UniProtKB-KW"/>
</dbReference>
<feature type="domain" description="Gamma tubulin complex component C-terminal" evidence="9">
    <location>
        <begin position="504"/>
        <end position="760"/>
    </location>
</feature>
<dbReference type="GO" id="GO:0051011">
    <property type="term" value="F:microtubule minus-end binding"/>
    <property type="evidence" value="ECO:0007669"/>
    <property type="project" value="TreeGrafter"/>
</dbReference>
<dbReference type="GO" id="GO:0000930">
    <property type="term" value="C:gamma-tubulin complex"/>
    <property type="evidence" value="ECO:0007669"/>
    <property type="project" value="TreeGrafter"/>
</dbReference>
<dbReference type="GO" id="GO:0005813">
    <property type="term" value="C:centrosome"/>
    <property type="evidence" value="ECO:0007669"/>
    <property type="project" value="UniProtKB-SubCell"/>
</dbReference>
<dbReference type="Pfam" id="PF04130">
    <property type="entry name" value="GCP_C_terminal"/>
    <property type="match status" value="1"/>
</dbReference>
<protein>
    <recommendedName>
        <fullName evidence="8">Gamma-tubulin complex component</fullName>
    </recommendedName>
</protein>
<dbReference type="AlphaFoldDB" id="A0A8K0NWU2"/>
<dbReference type="GO" id="GO:0051321">
    <property type="term" value="P:meiotic cell cycle"/>
    <property type="evidence" value="ECO:0007669"/>
    <property type="project" value="TreeGrafter"/>
</dbReference>
<evidence type="ECO:0000259" key="9">
    <source>
        <dbReference type="Pfam" id="PF04130"/>
    </source>
</evidence>
<evidence type="ECO:0000256" key="2">
    <source>
        <dbReference type="ARBA" id="ARBA00010337"/>
    </source>
</evidence>
<gene>
    <name evidence="11" type="ORF">J437_LFUL015876</name>
</gene>
<dbReference type="Pfam" id="PF17681">
    <property type="entry name" value="GCP_N_terminal"/>
    <property type="match status" value="1"/>
</dbReference>
<evidence type="ECO:0000313" key="12">
    <source>
        <dbReference type="Proteomes" id="UP000792457"/>
    </source>
</evidence>
<dbReference type="InterPro" id="IPR042241">
    <property type="entry name" value="GCP_C_sf"/>
</dbReference>
<dbReference type="InterPro" id="IPR041470">
    <property type="entry name" value="GCP_N"/>
</dbReference>